<comment type="similarity">
    <text evidence="1">Belongs to the YciI family.</text>
</comment>
<evidence type="ECO:0000256" key="1">
    <source>
        <dbReference type="ARBA" id="ARBA00007689"/>
    </source>
</evidence>
<evidence type="ECO:0000259" key="3">
    <source>
        <dbReference type="Pfam" id="PF03795"/>
    </source>
</evidence>
<evidence type="ECO:0000313" key="5">
    <source>
        <dbReference type="Proteomes" id="UP000281343"/>
    </source>
</evidence>
<organism evidence="4 5">
    <name type="scientific">Rhodophyticola porphyridii</name>
    <dbReference type="NCBI Taxonomy" id="1852017"/>
    <lineage>
        <taxon>Bacteria</taxon>
        <taxon>Pseudomonadati</taxon>
        <taxon>Pseudomonadota</taxon>
        <taxon>Alphaproteobacteria</taxon>
        <taxon>Rhodobacterales</taxon>
        <taxon>Roseobacteraceae</taxon>
        <taxon>Rhodophyticola</taxon>
    </lineage>
</organism>
<accession>A0A3L9YCI3</accession>
<dbReference type="OrthoDB" id="5117987at2"/>
<feature type="region of interest" description="Disordered" evidence="2">
    <location>
        <begin position="38"/>
        <end position="67"/>
    </location>
</feature>
<sequence>MPKYIYIYHGGSKPETEAEQQRVMAAWGAWMEDLGPKLADGGAPVGQSKTVTKDGVSDDGGANPISGYSMVEATDHDEAAKMAAGCPILDDGGTVEIAEILPM</sequence>
<dbReference type="Pfam" id="PF03795">
    <property type="entry name" value="YCII"/>
    <property type="match status" value="1"/>
</dbReference>
<dbReference type="InterPro" id="IPR011008">
    <property type="entry name" value="Dimeric_a/b-barrel"/>
</dbReference>
<evidence type="ECO:0000313" key="4">
    <source>
        <dbReference type="EMBL" id="RMA43716.1"/>
    </source>
</evidence>
<dbReference type="SUPFAM" id="SSF54909">
    <property type="entry name" value="Dimeric alpha+beta barrel"/>
    <property type="match status" value="1"/>
</dbReference>
<dbReference type="Gene3D" id="3.30.70.1060">
    <property type="entry name" value="Dimeric alpha+beta barrel"/>
    <property type="match status" value="1"/>
</dbReference>
<gene>
    <name evidence="4" type="ORF">D9R08_01960</name>
</gene>
<keyword evidence="5" id="KW-1185">Reference proteome</keyword>
<name>A0A3L9YCI3_9RHOB</name>
<dbReference type="RefSeq" id="WP_121896306.1">
    <property type="nucleotide sequence ID" value="NZ_RCNT01000001.1"/>
</dbReference>
<proteinExistence type="inferred from homology"/>
<protein>
    <recommendedName>
        <fullName evidence="3">YCII-related domain-containing protein</fullName>
    </recommendedName>
</protein>
<feature type="domain" description="YCII-related" evidence="3">
    <location>
        <begin position="10"/>
        <end position="103"/>
    </location>
</feature>
<dbReference type="AlphaFoldDB" id="A0A3L9YCI3"/>
<evidence type="ECO:0000256" key="2">
    <source>
        <dbReference type="SAM" id="MobiDB-lite"/>
    </source>
</evidence>
<comment type="caution">
    <text evidence="4">The sequence shown here is derived from an EMBL/GenBank/DDBJ whole genome shotgun (WGS) entry which is preliminary data.</text>
</comment>
<dbReference type="Proteomes" id="UP000281343">
    <property type="component" value="Unassembled WGS sequence"/>
</dbReference>
<dbReference type="EMBL" id="RCNT01000001">
    <property type="protein sequence ID" value="RMA43716.1"/>
    <property type="molecule type" value="Genomic_DNA"/>
</dbReference>
<dbReference type="InterPro" id="IPR005545">
    <property type="entry name" value="YCII"/>
</dbReference>
<reference evidence="4 5" key="1">
    <citation type="submission" date="2018-10" db="EMBL/GenBank/DDBJ databases">
        <authorList>
            <person name="Jung H.S."/>
            <person name="Jeon C.O."/>
        </authorList>
    </citation>
    <scope>NUCLEOTIDE SEQUENCE [LARGE SCALE GENOMIC DNA]</scope>
    <source>
        <strain evidence="4 5">MA-7-27</strain>
    </source>
</reference>